<dbReference type="EMBL" id="JACEFO010001603">
    <property type="protein sequence ID" value="KAF8732911.1"/>
    <property type="molecule type" value="Genomic_DNA"/>
</dbReference>
<feature type="region of interest" description="Disordered" evidence="1">
    <location>
        <begin position="334"/>
        <end position="356"/>
    </location>
</feature>
<sequence length="743" mass="83151">MKSTFFIATSHKAPEEVTSLVPPDDGAAAPVAPRTRWPSSLAAILPTDSDWQPVFLLCRAALSAARFGSGAGRQPAPAEAIRFLPHSVTVAAKGVAGPPGGSYAALRDREETPALASAFPSFCGAFLCFPRRLCFRRHGIIEQSRPTVFNHLHTKLSRLKPPSPSNPRTKSESIAKSRPQIERNLSPSLGLQVKHHGGGGAPVDALLHKVVPSLAENMRISRKLEGPRGGWERTRQGGWRQRQTRKWLNVKWTSDRGPLVTPSLNPAPLPTRGLRSIMVGLVVLALLLVAARWIDLDASPLLVSTGAGQRRRHHGNSTAAHLVPIPFTCGNGTSPHPPKCSATPSPPPPPPLPTSGEPSCPDYFRYIHDDLRPWRDAGITRETVERARPHAFFRLVIVAGRAYVETYRRAFQTRDVFTQWGILQLLRRYPGRVPDLDLMFACDDPGQVRAADFLPEMSKAPPVFRYCKDASTLDVVFPDWSFWGWPEVGIGPWKKMLEEVKEENERVKWPERQPYAFWKGNPMSYPMRVELMRCNVSNGQEWNARVFTQPTRIGLHRGGKVVALQGVRGSCTAEAREKYIMACDSPVLFVRTPFQDILSRGLVAGEHYWPIRRDHMCKSIKFAVDWGNKHPAQARLIGEQGSRFVREEMSMDYVYDYMLHLLTEYAKLLRYKPTVPENAVEVCTESMACTARGLHRDCMMDSMERHVAGFEPCTLPPPFTEEEAKKIADREADVLRKVEKMEG</sequence>
<dbReference type="SMART" id="SM00672">
    <property type="entry name" value="CAP10"/>
    <property type="match status" value="1"/>
</dbReference>
<evidence type="ECO:0000313" key="3">
    <source>
        <dbReference type="EMBL" id="KAF8732911.1"/>
    </source>
</evidence>
<gene>
    <name evidence="3" type="ORF">HU200_015261</name>
</gene>
<dbReference type="OrthoDB" id="202415at2759"/>
<dbReference type="Proteomes" id="UP000636709">
    <property type="component" value="Unassembled WGS sequence"/>
</dbReference>
<protein>
    <recommendedName>
        <fullName evidence="2">Glycosyl transferase CAP10 domain-containing protein</fullName>
    </recommendedName>
</protein>
<reference evidence="3" key="1">
    <citation type="submission" date="2020-07" db="EMBL/GenBank/DDBJ databases">
        <title>Genome sequence and genetic diversity analysis of an under-domesticated orphan crop, white fonio (Digitaria exilis).</title>
        <authorList>
            <person name="Bennetzen J.L."/>
            <person name="Chen S."/>
            <person name="Ma X."/>
            <person name="Wang X."/>
            <person name="Yssel A.E.J."/>
            <person name="Chaluvadi S.R."/>
            <person name="Johnson M."/>
            <person name="Gangashetty P."/>
            <person name="Hamidou F."/>
            <person name="Sanogo M.D."/>
            <person name="Zwaenepoel A."/>
            <person name="Wallace J."/>
            <person name="Van De Peer Y."/>
            <person name="Van Deynze A."/>
        </authorList>
    </citation>
    <scope>NUCLEOTIDE SEQUENCE</scope>
    <source>
        <tissue evidence="3">Leaves</tissue>
    </source>
</reference>
<proteinExistence type="predicted"/>
<evidence type="ECO:0000256" key="1">
    <source>
        <dbReference type="SAM" id="MobiDB-lite"/>
    </source>
</evidence>
<comment type="caution">
    <text evidence="3">The sequence shown here is derived from an EMBL/GenBank/DDBJ whole genome shotgun (WGS) entry which is preliminary data.</text>
</comment>
<keyword evidence="4" id="KW-1185">Reference proteome</keyword>
<dbReference type="PANTHER" id="PTHR12203">
    <property type="entry name" value="KDEL LYS-ASP-GLU-LEU CONTAINING - RELATED"/>
    <property type="match status" value="1"/>
</dbReference>
<evidence type="ECO:0000313" key="4">
    <source>
        <dbReference type="Proteomes" id="UP000636709"/>
    </source>
</evidence>
<dbReference type="Pfam" id="PF05686">
    <property type="entry name" value="Glyco_transf_90"/>
    <property type="match status" value="1"/>
</dbReference>
<evidence type="ECO:0000259" key="2">
    <source>
        <dbReference type="SMART" id="SM00672"/>
    </source>
</evidence>
<feature type="domain" description="Glycosyl transferase CAP10" evidence="2">
    <location>
        <begin position="432"/>
        <end position="672"/>
    </location>
</feature>
<accession>A0A835KJJ4</accession>
<name>A0A835KJJ4_9POAL</name>
<feature type="compositionally biased region" description="Basic and acidic residues" evidence="1">
    <location>
        <begin position="169"/>
        <end position="181"/>
    </location>
</feature>
<feature type="compositionally biased region" description="Pro residues" evidence="1">
    <location>
        <begin position="344"/>
        <end position="353"/>
    </location>
</feature>
<dbReference type="InterPro" id="IPR006598">
    <property type="entry name" value="CAP10"/>
</dbReference>
<dbReference type="InterPro" id="IPR051091">
    <property type="entry name" value="O-Glucosyltr/Glycosyltrsf_90"/>
</dbReference>
<organism evidence="3 4">
    <name type="scientific">Digitaria exilis</name>
    <dbReference type="NCBI Taxonomy" id="1010633"/>
    <lineage>
        <taxon>Eukaryota</taxon>
        <taxon>Viridiplantae</taxon>
        <taxon>Streptophyta</taxon>
        <taxon>Embryophyta</taxon>
        <taxon>Tracheophyta</taxon>
        <taxon>Spermatophyta</taxon>
        <taxon>Magnoliopsida</taxon>
        <taxon>Liliopsida</taxon>
        <taxon>Poales</taxon>
        <taxon>Poaceae</taxon>
        <taxon>PACMAD clade</taxon>
        <taxon>Panicoideae</taxon>
        <taxon>Panicodae</taxon>
        <taxon>Paniceae</taxon>
        <taxon>Anthephorinae</taxon>
        <taxon>Digitaria</taxon>
    </lineage>
</organism>
<feature type="region of interest" description="Disordered" evidence="1">
    <location>
        <begin position="156"/>
        <end position="181"/>
    </location>
</feature>
<dbReference type="AlphaFoldDB" id="A0A835KJJ4"/>
<dbReference type="PANTHER" id="PTHR12203:SF70">
    <property type="entry name" value="OS06G0152700 PROTEIN"/>
    <property type="match status" value="1"/>
</dbReference>